<evidence type="ECO:0000256" key="7">
    <source>
        <dbReference type="ARBA" id="ARBA00022989"/>
    </source>
</evidence>
<feature type="transmembrane region" description="Helical" evidence="11">
    <location>
        <begin position="188"/>
        <end position="205"/>
    </location>
</feature>
<evidence type="ECO:0000256" key="9">
    <source>
        <dbReference type="ARBA" id="ARBA00023136"/>
    </source>
</evidence>
<feature type="transmembrane region" description="Helical" evidence="11">
    <location>
        <begin position="49"/>
        <end position="73"/>
    </location>
</feature>
<proteinExistence type="inferred from homology"/>
<dbReference type="Proteomes" id="UP000663873">
    <property type="component" value="Unassembled WGS sequence"/>
</dbReference>
<keyword evidence="4 11" id="KW-0812">Transmembrane</keyword>
<feature type="transmembrane region" description="Helical" evidence="11">
    <location>
        <begin position="20"/>
        <end position="37"/>
    </location>
</feature>
<dbReference type="GO" id="GO:0031901">
    <property type="term" value="C:early endosome membrane"/>
    <property type="evidence" value="ECO:0007669"/>
    <property type="project" value="UniProtKB-SubCell"/>
</dbReference>
<keyword evidence="17" id="KW-1185">Reference proteome</keyword>
<feature type="transmembrane region" description="Helical" evidence="11">
    <location>
        <begin position="94"/>
        <end position="117"/>
    </location>
</feature>
<keyword evidence="7 11" id="KW-1133">Transmembrane helix</keyword>
<dbReference type="SUPFAM" id="SSF161111">
    <property type="entry name" value="Cation efflux protein transmembrane domain-like"/>
    <property type="match status" value="1"/>
</dbReference>
<feature type="transmembrane region" description="Helical" evidence="11">
    <location>
        <begin position="163"/>
        <end position="182"/>
    </location>
</feature>
<dbReference type="InterPro" id="IPR027469">
    <property type="entry name" value="Cation_efflux_TMD_sf"/>
</dbReference>
<keyword evidence="8" id="KW-0770">Synapse</keyword>
<evidence type="ECO:0000313" key="14">
    <source>
        <dbReference type="EMBL" id="CAF4136321.1"/>
    </source>
</evidence>
<evidence type="ECO:0008006" key="18">
    <source>
        <dbReference type="Google" id="ProtNLM"/>
    </source>
</evidence>
<dbReference type="Proteomes" id="UP000663825">
    <property type="component" value="Unassembled WGS sequence"/>
</dbReference>
<sequence length="293" mass="32925">MLFNFPECLFPKEKYEKTRMRVFPLTISWISIIYNAIEGNVSIGLGVDVMARALIVFSIQSLVEMLSAALAVYRFRREIQNNSSINSALEKRANLGIGILLMILALGTRVASIMALVTRVEPNSSKPSLIVSAASLFLMIFVWLPKSWIAAELNSSLTRDEAACYLACICLTIVLFIGSLVYKLWLGGWWIDSAIAIALEFFFLHEGCEMIAWARNKNFNGGCCKACFSPVITISFSNPHIMPYATNCGQIEKCECSTNKTECKWMESFFCQYSNKSCIFYRFYCLSSVHSLA</sequence>
<evidence type="ECO:0000256" key="8">
    <source>
        <dbReference type="ARBA" id="ARBA00023018"/>
    </source>
</evidence>
<reference evidence="12" key="1">
    <citation type="submission" date="2021-02" db="EMBL/GenBank/DDBJ databases">
        <authorList>
            <person name="Nowell W R."/>
        </authorList>
    </citation>
    <scope>NUCLEOTIDE SEQUENCE</scope>
</reference>
<keyword evidence="5" id="KW-0967">Endosome</keyword>
<evidence type="ECO:0000256" key="10">
    <source>
        <dbReference type="ARBA" id="ARBA00023329"/>
    </source>
</evidence>
<evidence type="ECO:0000313" key="16">
    <source>
        <dbReference type="Proteomes" id="UP000663825"/>
    </source>
</evidence>
<evidence type="ECO:0000256" key="1">
    <source>
        <dbReference type="ARBA" id="ARBA00004146"/>
    </source>
</evidence>
<evidence type="ECO:0000313" key="12">
    <source>
        <dbReference type="EMBL" id="CAF3281463.1"/>
    </source>
</evidence>
<evidence type="ECO:0000313" key="15">
    <source>
        <dbReference type="EMBL" id="CAF4266587.1"/>
    </source>
</evidence>
<evidence type="ECO:0000313" key="17">
    <source>
        <dbReference type="Proteomes" id="UP000663873"/>
    </source>
</evidence>
<dbReference type="EMBL" id="CAJNXB010002866">
    <property type="protein sequence ID" value="CAF3281463.1"/>
    <property type="molecule type" value="Genomic_DNA"/>
</dbReference>
<dbReference type="AlphaFoldDB" id="A0A817SA61"/>
<evidence type="ECO:0000256" key="5">
    <source>
        <dbReference type="ARBA" id="ARBA00022753"/>
    </source>
</evidence>
<keyword evidence="6" id="KW-0862">Zinc</keyword>
<accession>A0A817SA61</accession>
<comment type="similarity">
    <text evidence="3">Belongs to the TMEM163 family.</text>
</comment>
<feature type="transmembrane region" description="Helical" evidence="11">
    <location>
        <begin position="129"/>
        <end position="151"/>
    </location>
</feature>
<dbReference type="EMBL" id="CAJNYD010001053">
    <property type="protein sequence ID" value="CAF3313626.1"/>
    <property type="molecule type" value="Genomic_DNA"/>
</dbReference>
<dbReference type="OrthoDB" id="5980560at2759"/>
<dbReference type="GO" id="GO:0030672">
    <property type="term" value="C:synaptic vesicle membrane"/>
    <property type="evidence" value="ECO:0007669"/>
    <property type="project" value="UniProtKB-SubCell"/>
</dbReference>
<keyword evidence="9 11" id="KW-0472">Membrane</keyword>
<evidence type="ECO:0000256" key="11">
    <source>
        <dbReference type="SAM" id="Phobius"/>
    </source>
</evidence>
<evidence type="ECO:0000256" key="4">
    <source>
        <dbReference type="ARBA" id="ARBA00022692"/>
    </source>
</evidence>
<comment type="subcellular location">
    <subcellularLocation>
        <location evidence="2">Cytoplasmic vesicle</location>
        <location evidence="2">Secretory vesicle</location>
        <location evidence="2">Synaptic vesicle membrane</location>
        <topology evidence="2">Multi-pass membrane protein</topology>
    </subcellularLocation>
    <subcellularLocation>
        <location evidence="1">Early endosome membrane</location>
    </subcellularLocation>
</comment>
<dbReference type="PANTHER" id="PTHR31937:SF2">
    <property type="entry name" value="TRANSMEMBRANE PROTEIN 163"/>
    <property type="match status" value="1"/>
</dbReference>
<evidence type="ECO:0000256" key="3">
    <source>
        <dbReference type="ARBA" id="ARBA00008731"/>
    </source>
</evidence>
<organism evidence="12 16">
    <name type="scientific">Rotaria socialis</name>
    <dbReference type="NCBI Taxonomy" id="392032"/>
    <lineage>
        <taxon>Eukaryota</taxon>
        <taxon>Metazoa</taxon>
        <taxon>Spiralia</taxon>
        <taxon>Gnathifera</taxon>
        <taxon>Rotifera</taxon>
        <taxon>Eurotatoria</taxon>
        <taxon>Bdelloidea</taxon>
        <taxon>Philodinida</taxon>
        <taxon>Philodinidae</taxon>
        <taxon>Rotaria</taxon>
    </lineage>
</organism>
<comment type="caution">
    <text evidence="12">The sequence shown here is derived from an EMBL/GenBank/DDBJ whole genome shotgun (WGS) entry which is preliminary data.</text>
</comment>
<evidence type="ECO:0000256" key="2">
    <source>
        <dbReference type="ARBA" id="ARBA00004644"/>
    </source>
</evidence>
<evidence type="ECO:0000313" key="13">
    <source>
        <dbReference type="EMBL" id="CAF3313626.1"/>
    </source>
</evidence>
<evidence type="ECO:0000256" key="6">
    <source>
        <dbReference type="ARBA" id="ARBA00022833"/>
    </source>
</evidence>
<dbReference type="PANTHER" id="PTHR31937">
    <property type="entry name" value="TRANSMEMBRANE PROTEIN 163"/>
    <property type="match status" value="1"/>
</dbReference>
<dbReference type="Proteomes" id="UP000663851">
    <property type="component" value="Unassembled WGS sequence"/>
</dbReference>
<protein>
    <recommendedName>
        <fullName evidence="18">Transmembrane protein 163</fullName>
    </recommendedName>
</protein>
<dbReference type="Gene3D" id="1.20.1510.10">
    <property type="entry name" value="Cation efflux protein transmembrane domain"/>
    <property type="match status" value="1"/>
</dbReference>
<gene>
    <name evidence="15" type="ORF">HFQ381_LOCUS11402</name>
    <name evidence="13" type="ORF">LUA448_LOCUS9247</name>
    <name evidence="12" type="ORF">TIS948_LOCUS16913</name>
    <name evidence="14" type="ORF">UJA718_LOCUS2591</name>
</gene>
<dbReference type="EMBL" id="CAJOBO010000656">
    <property type="protein sequence ID" value="CAF4266587.1"/>
    <property type="molecule type" value="Genomic_DNA"/>
</dbReference>
<dbReference type="InterPro" id="IPR026765">
    <property type="entry name" value="Tmem163"/>
</dbReference>
<dbReference type="EMBL" id="CAJOBP010000180">
    <property type="protein sequence ID" value="CAF4136321.1"/>
    <property type="molecule type" value="Genomic_DNA"/>
</dbReference>
<keyword evidence="10" id="KW-0968">Cytoplasmic vesicle</keyword>
<dbReference type="Proteomes" id="UP000663833">
    <property type="component" value="Unassembled WGS sequence"/>
</dbReference>
<name>A0A817SA61_9BILA</name>